<dbReference type="SUPFAM" id="SSF51735">
    <property type="entry name" value="NAD(P)-binding Rossmann-fold domains"/>
    <property type="match status" value="1"/>
</dbReference>
<dbReference type="FunFam" id="3.40.50.720:FF:000173">
    <property type="entry name" value="3-oxoacyl-[acyl-carrier protein] reductase"/>
    <property type="match status" value="1"/>
</dbReference>
<gene>
    <name evidence="4" type="ORF">G4Z16_25415</name>
</gene>
<dbReference type="KEGG" id="sbat:G4Z16_25415"/>
<dbReference type="PRINTS" id="PR00081">
    <property type="entry name" value="GDHRDH"/>
</dbReference>
<evidence type="ECO:0000256" key="2">
    <source>
        <dbReference type="ARBA" id="ARBA00023002"/>
    </source>
</evidence>
<dbReference type="PROSITE" id="PS00061">
    <property type="entry name" value="ADH_SHORT"/>
    <property type="match status" value="1"/>
</dbReference>
<dbReference type="RefSeq" id="WP_197352973.1">
    <property type="nucleotide sequence ID" value="NZ_CP048882.1"/>
</dbReference>
<name>A0A7T1TA76_9ACTN</name>
<dbReference type="PRINTS" id="PR00080">
    <property type="entry name" value="SDRFAMILY"/>
</dbReference>
<dbReference type="InterPro" id="IPR050259">
    <property type="entry name" value="SDR"/>
</dbReference>
<dbReference type="Gene3D" id="3.40.50.720">
    <property type="entry name" value="NAD(P)-binding Rossmann-like Domain"/>
    <property type="match status" value="1"/>
</dbReference>
<evidence type="ECO:0000259" key="3">
    <source>
        <dbReference type="SMART" id="SM00822"/>
    </source>
</evidence>
<comment type="similarity">
    <text evidence="1">Belongs to the short-chain dehydrogenases/reductases (SDR) family.</text>
</comment>
<dbReference type="SMART" id="SM00822">
    <property type="entry name" value="PKS_KR"/>
    <property type="match status" value="1"/>
</dbReference>
<dbReference type="PANTHER" id="PTHR42879">
    <property type="entry name" value="3-OXOACYL-(ACYL-CARRIER-PROTEIN) REDUCTASE"/>
    <property type="match status" value="1"/>
</dbReference>
<dbReference type="InterPro" id="IPR002347">
    <property type="entry name" value="SDR_fam"/>
</dbReference>
<keyword evidence="5" id="KW-1185">Reference proteome</keyword>
<dbReference type="Pfam" id="PF13561">
    <property type="entry name" value="adh_short_C2"/>
    <property type="match status" value="1"/>
</dbReference>
<proteinExistence type="inferred from homology"/>
<evidence type="ECO:0000313" key="4">
    <source>
        <dbReference type="EMBL" id="QPP09198.1"/>
    </source>
</evidence>
<dbReference type="EMBL" id="CP048882">
    <property type="protein sequence ID" value="QPP09198.1"/>
    <property type="molecule type" value="Genomic_DNA"/>
</dbReference>
<dbReference type="AlphaFoldDB" id="A0A7T1TA76"/>
<feature type="domain" description="Ketoreductase" evidence="3">
    <location>
        <begin position="18"/>
        <end position="228"/>
    </location>
</feature>
<protein>
    <submittedName>
        <fullName evidence="4">SDR family oxidoreductase</fullName>
    </submittedName>
</protein>
<dbReference type="InterPro" id="IPR020904">
    <property type="entry name" value="Sc_DH/Rdtase_CS"/>
</dbReference>
<dbReference type="InterPro" id="IPR057326">
    <property type="entry name" value="KR_dom"/>
</dbReference>
<dbReference type="GO" id="GO:0016491">
    <property type="term" value="F:oxidoreductase activity"/>
    <property type="evidence" value="ECO:0007669"/>
    <property type="project" value="UniProtKB-KW"/>
</dbReference>
<dbReference type="GO" id="GO:0032787">
    <property type="term" value="P:monocarboxylic acid metabolic process"/>
    <property type="evidence" value="ECO:0007669"/>
    <property type="project" value="UniProtKB-ARBA"/>
</dbReference>
<keyword evidence="2" id="KW-0560">Oxidoreductase</keyword>
<dbReference type="InterPro" id="IPR036291">
    <property type="entry name" value="NAD(P)-bd_dom_sf"/>
</dbReference>
<dbReference type="PANTHER" id="PTHR42879:SF2">
    <property type="entry name" value="3-OXOACYL-[ACYL-CARRIER-PROTEIN] REDUCTASE FABG"/>
    <property type="match status" value="1"/>
</dbReference>
<reference evidence="5" key="1">
    <citation type="submission" date="2020-02" db="EMBL/GenBank/DDBJ databases">
        <title>Streptomyces sp. ASO4wet.</title>
        <authorList>
            <person name="Risdian C."/>
            <person name="Landwehr W."/>
            <person name="Schupp P."/>
            <person name="Wink J."/>
        </authorList>
    </citation>
    <scope>NUCLEOTIDE SEQUENCE [LARGE SCALE GENOMIC DNA]</scope>
    <source>
        <strain evidence="5">ASO4wet</strain>
    </source>
</reference>
<dbReference type="Proteomes" id="UP000595046">
    <property type="component" value="Chromosome"/>
</dbReference>
<evidence type="ECO:0000313" key="5">
    <source>
        <dbReference type="Proteomes" id="UP000595046"/>
    </source>
</evidence>
<sequence>MSTPAALQDAPSARSGTRTVLVTGGSRGIGAGVTKELVARGRNVAVGYRSGREEAERLRARTPEQVMPVQYDLGDERTAASAVATVLERWGRLDALILNAGQWRGGRLSEMDAQEWWRIIELNLGGVASLTRTALPALLRSDDPSIVVVSSVVGVIGHAGDTAYASAKAAMIGFARSLAKETGRDGVRVNVLAPGFVDTDMTAQVPASARAGIARSTLLRRLGAVEEIARAAAFLSEDATYCTGTVLSADGGWSI</sequence>
<organism evidence="4 5">
    <name type="scientific">Streptomyces bathyalis</name>
    <dbReference type="NCBI Taxonomy" id="2710756"/>
    <lineage>
        <taxon>Bacteria</taxon>
        <taxon>Bacillati</taxon>
        <taxon>Actinomycetota</taxon>
        <taxon>Actinomycetes</taxon>
        <taxon>Kitasatosporales</taxon>
        <taxon>Streptomycetaceae</taxon>
        <taxon>Streptomyces</taxon>
    </lineage>
</organism>
<evidence type="ECO:0000256" key="1">
    <source>
        <dbReference type="ARBA" id="ARBA00006484"/>
    </source>
</evidence>
<accession>A0A7T1TA76</accession>